<dbReference type="InterPro" id="IPR016035">
    <property type="entry name" value="Acyl_Trfase/lysoPLipase"/>
</dbReference>
<dbReference type="Gene3D" id="3.40.1090.10">
    <property type="entry name" value="Cytosolic phospholipase A2 catalytic domain"/>
    <property type="match status" value="2"/>
</dbReference>
<dbReference type="SUPFAM" id="SSF52151">
    <property type="entry name" value="FabD/lysophospholipase-like"/>
    <property type="match status" value="1"/>
</dbReference>
<comment type="caution">
    <text evidence="4">Lacks conserved residue(s) required for the propagation of feature annotation.</text>
</comment>
<organism evidence="6 7">
    <name type="scientific">Aliidiomarina iranensis</name>
    <dbReference type="NCBI Taxonomy" id="1434071"/>
    <lineage>
        <taxon>Bacteria</taxon>
        <taxon>Pseudomonadati</taxon>
        <taxon>Pseudomonadota</taxon>
        <taxon>Gammaproteobacteria</taxon>
        <taxon>Alteromonadales</taxon>
        <taxon>Idiomarinaceae</taxon>
        <taxon>Aliidiomarina</taxon>
    </lineage>
</organism>
<feature type="active site" description="Nucleophile" evidence="4">
    <location>
        <position position="65"/>
    </location>
</feature>
<evidence type="ECO:0000256" key="4">
    <source>
        <dbReference type="PROSITE-ProRule" id="PRU01161"/>
    </source>
</evidence>
<feature type="short sequence motif" description="GXSXG" evidence="4">
    <location>
        <begin position="63"/>
        <end position="67"/>
    </location>
</feature>
<protein>
    <submittedName>
        <fullName evidence="6">Patatin family protein</fullName>
    </submittedName>
</protein>
<dbReference type="RefSeq" id="WP_126764671.1">
    <property type="nucleotide sequence ID" value="NZ_PIPJ01000001.1"/>
</dbReference>
<dbReference type="PANTHER" id="PTHR14226">
    <property type="entry name" value="NEUROPATHY TARGET ESTERASE/SWISS CHEESE D.MELANOGASTER"/>
    <property type="match status" value="1"/>
</dbReference>
<dbReference type="PROSITE" id="PS51635">
    <property type="entry name" value="PNPLA"/>
    <property type="match status" value="1"/>
</dbReference>
<name>A0A432W1M2_9GAMM</name>
<keyword evidence="1 4" id="KW-0378">Hydrolase</keyword>
<comment type="caution">
    <text evidence="6">The sequence shown here is derived from an EMBL/GenBank/DDBJ whole genome shotgun (WGS) entry which is preliminary data.</text>
</comment>
<dbReference type="InterPro" id="IPR002641">
    <property type="entry name" value="PNPLA_dom"/>
</dbReference>
<dbReference type="GO" id="GO:0016042">
    <property type="term" value="P:lipid catabolic process"/>
    <property type="evidence" value="ECO:0007669"/>
    <property type="project" value="UniProtKB-UniRule"/>
</dbReference>
<evidence type="ECO:0000259" key="5">
    <source>
        <dbReference type="PROSITE" id="PS51635"/>
    </source>
</evidence>
<dbReference type="AlphaFoldDB" id="A0A432W1M2"/>
<dbReference type="InterPro" id="IPR050301">
    <property type="entry name" value="NTE"/>
</dbReference>
<feature type="short sequence motif" description="DGA/G" evidence="4">
    <location>
        <begin position="184"/>
        <end position="186"/>
    </location>
</feature>
<keyword evidence="2 4" id="KW-0442">Lipid degradation</keyword>
<keyword evidence="7" id="KW-1185">Reference proteome</keyword>
<sequence>MTTSEQTAFPVAADTHGKEATIAPDSQHHTLVVEGGAMRGIFAAGVLDAFIEANFYPFDSVIGVSAGSTNSIGYLAGNHKRSYRVITEYARRDEFMNIRRYLKGGHFCDVNWLWHTSFEEVPLNISQFLQRNIPLTVVTTSIVTGKACYYLVDEENMNLLFPASCAMPVVFREFPPIDDEPMTDGGLADSIPVIYAYEQGARNITVLLSQPLGFKKKEARFPSLLKPLFTEHPALFEAVTKRNDQYNRALDFIAEPPEDLQLNIIAPPSNFPVSRFTMDLDSLNMGYNQGLNAGSRFISESLVRHHTHP</sequence>
<dbReference type="PANTHER" id="PTHR14226:SF25">
    <property type="entry name" value="PHOSPHOESTERASE"/>
    <property type="match status" value="1"/>
</dbReference>
<dbReference type="InterPro" id="IPR037483">
    <property type="entry name" value="YjjU-like"/>
</dbReference>
<dbReference type="OrthoDB" id="9802424at2"/>
<dbReference type="Pfam" id="PF19890">
    <property type="entry name" value="DUF6363"/>
    <property type="match status" value="1"/>
</dbReference>
<feature type="active site" description="Proton acceptor" evidence="4">
    <location>
        <position position="184"/>
    </location>
</feature>
<evidence type="ECO:0000256" key="1">
    <source>
        <dbReference type="ARBA" id="ARBA00022801"/>
    </source>
</evidence>
<proteinExistence type="predicted"/>
<evidence type="ECO:0000256" key="3">
    <source>
        <dbReference type="ARBA" id="ARBA00023098"/>
    </source>
</evidence>
<evidence type="ECO:0000313" key="6">
    <source>
        <dbReference type="EMBL" id="RUO23129.1"/>
    </source>
</evidence>
<dbReference type="GO" id="GO:0016787">
    <property type="term" value="F:hydrolase activity"/>
    <property type="evidence" value="ECO:0007669"/>
    <property type="project" value="UniProtKB-UniRule"/>
</dbReference>
<reference evidence="7" key="1">
    <citation type="journal article" date="2018" name="Front. Microbiol.">
        <title>Genome-Based Analysis Reveals the Taxonomy and Diversity of the Family Idiomarinaceae.</title>
        <authorList>
            <person name="Liu Y."/>
            <person name="Lai Q."/>
            <person name="Shao Z."/>
        </authorList>
    </citation>
    <scope>NUCLEOTIDE SEQUENCE [LARGE SCALE GENOMIC DNA]</scope>
    <source>
        <strain evidence="7">GBPy7</strain>
    </source>
</reference>
<accession>A0A432W1M2</accession>
<dbReference type="Proteomes" id="UP000288395">
    <property type="component" value="Unassembled WGS sequence"/>
</dbReference>
<keyword evidence="3 4" id="KW-0443">Lipid metabolism</keyword>
<dbReference type="CDD" id="cd07208">
    <property type="entry name" value="Pat_hypo_Ecoli_yjju_like"/>
    <property type="match status" value="1"/>
</dbReference>
<feature type="domain" description="PNPLA" evidence="5">
    <location>
        <begin position="31"/>
        <end position="197"/>
    </location>
</feature>
<dbReference type="EMBL" id="PIPJ01000001">
    <property type="protein sequence ID" value="RUO23129.1"/>
    <property type="molecule type" value="Genomic_DNA"/>
</dbReference>
<gene>
    <name evidence="6" type="ORF">CWE08_00295</name>
</gene>
<evidence type="ECO:0000256" key="2">
    <source>
        <dbReference type="ARBA" id="ARBA00022963"/>
    </source>
</evidence>
<evidence type="ECO:0000313" key="7">
    <source>
        <dbReference type="Proteomes" id="UP000288395"/>
    </source>
</evidence>
<dbReference type="InterPro" id="IPR045943">
    <property type="entry name" value="DUF6363"/>
</dbReference>
<dbReference type="Pfam" id="PF01734">
    <property type="entry name" value="Patatin"/>
    <property type="match status" value="1"/>
</dbReference>